<dbReference type="PANTHER" id="PTHR46858">
    <property type="entry name" value="OS05G0521000 PROTEIN"/>
    <property type="match status" value="1"/>
</dbReference>
<dbReference type="Proteomes" id="UP000825729">
    <property type="component" value="Unassembled WGS sequence"/>
</dbReference>
<keyword evidence="8" id="KW-1185">Reference proteome</keyword>
<dbReference type="GO" id="GO:0008270">
    <property type="term" value="F:zinc ion binding"/>
    <property type="evidence" value="ECO:0007669"/>
    <property type="project" value="UniProtKB-KW"/>
</dbReference>
<gene>
    <name evidence="7" type="ORF">H6P81_020397</name>
</gene>
<reference evidence="7 8" key="1">
    <citation type="submission" date="2021-07" db="EMBL/GenBank/DDBJ databases">
        <title>The Aristolochia fimbriata genome: insights into angiosperm evolution, floral development and chemical biosynthesis.</title>
        <authorList>
            <person name="Jiao Y."/>
        </authorList>
    </citation>
    <scope>NUCLEOTIDE SEQUENCE [LARGE SCALE GENOMIC DNA]</scope>
    <source>
        <strain evidence="7">IBCAS-2021</strain>
        <tissue evidence="7">Leaf</tissue>
    </source>
</reference>
<evidence type="ECO:0000256" key="3">
    <source>
        <dbReference type="ARBA" id="ARBA00022833"/>
    </source>
</evidence>
<keyword evidence="5" id="KW-0812">Transmembrane</keyword>
<name>A0AAV7DYN9_ARIFI</name>
<accession>A0AAV7DYN9</accession>
<evidence type="ECO:0000313" key="8">
    <source>
        <dbReference type="Proteomes" id="UP000825729"/>
    </source>
</evidence>
<dbReference type="Gene3D" id="3.30.40.10">
    <property type="entry name" value="Zinc/RING finger domain, C3HC4 (zinc finger)"/>
    <property type="match status" value="1"/>
</dbReference>
<feature type="domain" description="RING-type" evidence="6">
    <location>
        <begin position="233"/>
        <end position="273"/>
    </location>
</feature>
<evidence type="ECO:0000256" key="4">
    <source>
        <dbReference type="PROSITE-ProRule" id="PRU00175"/>
    </source>
</evidence>
<dbReference type="InterPro" id="IPR001841">
    <property type="entry name" value="Znf_RING"/>
</dbReference>
<feature type="transmembrane region" description="Helical" evidence="5">
    <location>
        <begin position="149"/>
        <end position="171"/>
    </location>
</feature>
<dbReference type="PROSITE" id="PS50089">
    <property type="entry name" value="ZF_RING_2"/>
    <property type="match status" value="1"/>
</dbReference>
<dbReference type="EMBL" id="JAINDJ010000008">
    <property type="protein sequence ID" value="KAG9440232.1"/>
    <property type="molecule type" value="Genomic_DNA"/>
</dbReference>
<keyword evidence="5" id="KW-1133">Transmembrane helix</keyword>
<evidence type="ECO:0000259" key="6">
    <source>
        <dbReference type="PROSITE" id="PS50089"/>
    </source>
</evidence>
<sequence length="285" mass="32541">MASLLPRLEDLQLHVWPQLNTHYRIELSGSFPTPDWIFPDCSLSSAAPHSNTLLSKFFWGLNYLFPRYCVNLNCTELGKKLDILRGVGSFREESQSWIWITWNARITQRMRPNLPSELYDSTKADSIHYLVLSTTHNGSRNTWHIEISFMVRIVTYFLILGLLIILVSVLFKCLGVFHSVRGTDETAEPDIESEANPLMPEKEAPCQYGTMEDNPDSNLCGNSATDLYDGKICVICYDGGRNCFFVPCGHSATCYTCAQKIMEEESKVCPICRRLIHRVRRLFAI</sequence>
<dbReference type="GO" id="GO:0016567">
    <property type="term" value="P:protein ubiquitination"/>
    <property type="evidence" value="ECO:0007669"/>
    <property type="project" value="TreeGrafter"/>
</dbReference>
<organism evidence="7 8">
    <name type="scientific">Aristolochia fimbriata</name>
    <name type="common">White veined hardy Dutchman's pipe vine</name>
    <dbReference type="NCBI Taxonomy" id="158543"/>
    <lineage>
        <taxon>Eukaryota</taxon>
        <taxon>Viridiplantae</taxon>
        <taxon>Streptophyta</taxon>
        <taxon>Embryophyta</taxon>
        <taxon>Tracheophyta</taxon>
        <taxon>Spermatophyta</taxon>
        <taxon>Magnoliopsida</taxon>
        <taxon>Magnoliidae</taxon>
        <taxon>Piperales</taxon>
        <taxon>Aristolochiaceae</taxon>
        <taxon>Aristolochia</taxon>
    </lineage>
</organism>
<dbReference type="GO" id="GO:0061630">
    <property type="term" value="F:ubiquitin protein ligase activity"/>
    <property type="evidence" value="ECO:0007669"/>
    <property type="project" value="TreeGrafter"/>
</dbReference>
<keyword evidence="3" id="KW-0862">Zinc</keyword>
<protein>
    <recommendedName>
        <fullName evidence="6">RING-type domain-containing protein</fullName>
    </recommendedName>
</protein>
<evidence type="ECO:0000256" key="2">
    <source>
        <dbReference type="ARBA" id="ARBA00022771"/>
    </source>
</evidence>
<proteinExistence type="predicted"/>
<dbReference type="PANTHER" id="PTHR46858:SF6">
    <property type="entry name" value="LIGASE, PUTATIVE-RELATED"/>
    <property type="match status" value="1"/>
</dbReference>
<keyword evidence="1" id="KW-0479">Metal-binding</keyword>
<comment type="caution">
    <text evidence="7">The sequence shown here is derived from an EMBL/GenBank/DDBJ whole genome shotgun (WGS) entry which is preliminary data.</text>
</comment>
<evidence type="ECO:0000256" key="1">
    <source>
        <dbReference type="ARBA" id="ARBA00022723"/>
    </source>
</evidence>
<evidence type="ECO:0000313" key="7">
    <source>
        <dbReference type="EMBL" id="KAG9440232.1"/>
    </source>
</evidence>
<dbReference type="AlphaFoldDB" id="A0AAV7DYN9"/>
<dbReference type="SUPFAM" id="SSF57850">
    <property type="entry name" value="RING/U-box"/>
    <property type="match status" value="1"/>
</dbReference>
<keyword evidence="2 4" id="KW-0863">Zinc-finger</keyword>
<evidence type="ECO:0000256" key="5">
    <source>
        <dbReference type="SAM" id="Phobius"/>
    </source>
</evidence>
<dbReference type="SMART" id="SM00184">
    <property type="entry name" value="RING"/>
    <property type="match status" value="1"/>
</dbReference>
<dbReference type="InterPro" id="IPR013083">
    <property type="entry name" value="Znf_RING/FYVE/PHD"/>
</dbReference>
<dbReference type="Pfam" id="PF13920">
    <property type="entry name" value="zf-C3HC4_3"/>
    <property type="match status" value="1"/>
</dbReference>
<keyword evidence="5" id="KW-0472">Membrane</keyword>